<dbReference type="PROSITE" id="PS50088">
    <property type="entry name" value="ANK_REPEAT"/>
    <property type="match status" value="3"/>
</dbReference>
<dbReference type="Proteomes" id="UP000792457">
    <property type="component" value="Unassembled WGS sequence"/>
</dbReference>
<dbReference type="OrthoDB" id="341259at2759"/>
<dbReference type="PRINTS" id="PR01415">
    <property type="entry name" value="ANKYRIN"/>
</dbReference>
<comment type="caution">
    <text evidence="5">The sequence shown here is derived from an EMBL/GenBank/DDBJ whole genome shotgun (WGS) entry which is preliminary data.</text>
</comment>
<evidence type="ECO:0000256" key="1">
    <source>
        <dbReference type="ARBA" id="ARBA00022737"/>
    </source>
</evidence>
<dbReference type="AlphaFoldDB" id="A0A8K0K6E7"/>
<evidence type="ECO:0000313" key="6">
    <source>
        <dbReference type="Proteomes" id="UP000792457"/>
    </source>
</evidence>
<dbReference type="Gene3D" id="1.25.40.20">
    <property type="entry name" value="Ankyrin repeat-containing domain"/>
    <property type="match status" value="1"/>
</dbReference>
<dbReference type="GO" id="GO:0000976">
    <property type="term" value="F:transcription cis-regulatory region binding"/>
    <property type="evidence" value="ECO:0007669"/>
    <property type="project" value="TreeGrafter"/>
</dbReference>
<dbReference type="Pfam" id="PF12796">
    <property type="entry name" value="Ank_2"/>
    <property type="match status" value="1"/>
</dbReference>
<feature type="coiled-coil region" evidence="4">
    <location>
        <begin position="420"/>
        <end position="461"/>
    </location>
</feature>
<reference evidence="5" key="1">
    <citation type="submission" date="2013-04" db="EMBL/GenBank/DDBJ databases">
        <authorList>
            <person name="Qu J."/>
            <person name="Murali S.C."/>
            <person name="Bandaranaike D."/>
            <person name="Bellair M."/>
            <person name="Blankenburg K."/>
            <person name="Chao H."/>
            <person name="Dinh H."/>
            <person name="Doddapaneni H."/>
            <person name="Downs B."/>
            <person name="Dugan-Rocha S."/>
            <person name="Elkadiri S."/>
            <person name="Gnanaolivu R.D."/>
            <person name="Hernandez B."/>
            <person name="Javaid M."/>
            <person name="Jayaseelan J.C."/>
            <person name="Lee S."/>
            <person name="Li M."/>
            <person name="Ming W."/>
            <person name="Munidasa M."/>
            <person name="Muniz J."/>
            <person name="Nguyen L."/>
            <person name="Ongeri F."/>
            <person name="Osuji N."/>
            <person name="Pu L.-L."/>
            <person name="Puazo M."/>
            <person name="Qu C."/>
            <person name="Quiroz J."/>
            <person name="Raj R."/>
            <person name="Weissenberger G."/>
            <person name="Xin Y."/>
            <person name="Zou X."/>
            <person name="Han Y."/>
            <person name="Richards S."/>
            <person name="Worley K."/>
            <person name="Muzny D."/>
            <person name="Gibbs R."/>
        </authorList>
    </citation>
    <scope>NUCLEOTIDE SEQUENCE</scope>
    <source>
        <strain evidence="5">Sampled in the wild</strain>
    </source>
</reference>
<keyword evidence="2 3" id="KW-0040">ANK repeat</keyword>
<feature type="repeat" description="ANK" evidence="3">
    <location>
        <begin position="75"/>
        <end position="107"/>
    </location>
</feature>
<dbReference type="PANTHER" id="PTHR24193:SF128">
    <property type="entry name" value="GA-BINDING PROTEIN SUBUNIT BETA-1"/>
    <property type="match status" value="1"/>
</dbReference>
<evidence type="ECO:0008006" key="7">
    <source>
        <dbReference type="Google" id="ProtNLM"/>
    </source>
</evidence>
<accession>A0A8K0K6E7</accession>
<feature type="repeat" description="ANK" evidence="3">
    <location>
        <begin position="141"/>
        <end position="173"/>
    </location>
</feature>
<evidence type="ECO:0000256" key="2">
    <source>
        <dbReference type="ARBA" id="ARBA00023043"/>
    </source>
</evidence>
<dbReference type="SUPFAM" id="SSF48403">
    <property type="entry name" value="Ankyrin repeat"/>
    <property type="match status" value="1"/>
</dbReference>
<dbReference type="PROSITE" id="PS50297">
    <property type="entry name" value="ANK_REP_REGION"/>
    <property type="match status" value="3"/>
</dbReference>
<dbReference type="InterPro" id="IPR002110">
    <property type="entry name" value="Ankyrin_rpt"/>
</dbReference>
<dbReference type="PANTHER" id="PTHR24193">
    <property type="entry name" value="ANKYRIN REPEAT PROTEIN"/>
    <property type="match status" value="1"/>
</dbReference>
<keyword evidence="6" id="KW-1185">Reference proteome</keyword>
<reference evidence="5" key="2">
    <citation type="submission" date="2017-10" db="EMBL/GenBank/DDBJ databases">
        <title>Ladona fulva Genome sequencing and assembly.</title>
        <authorList>
            <person name="Murali S."/>
            <person name="Richards S."/>
            <person name="Bandaranaike D."/>
            <person name="Bellair M."/>
            <person name="Blankenburg K."/>
            <person name="Chao H."/>
            <person name="Dinh H."/>
            <person name="Doddapaneni H."/>
            <person name="Dugan-Rocha S."/>
            <person name="Elkadiri S."/>
            <person name="Gnanaolivu R."/>
            <person name="Hernandez B."/>
            <person name="Skinner E."/>
            <person name="Javaid M."/>
            <person name="Lee S."/>
            <person name="Li M."/>
            <person name="Ming W."/>
            <person name="Munidasa M."/>
            <person name="Muniz J."/>
            <person name="Nguyen L."/>
            <person name="Hughes D."/>
            <person name="Osuji N."/>
            <person name="Pu L.-L."/>
            <person name="Puazo M."/>
            <person name="Qu C."/>
            <person name="Quiroz J."/>
            <person name="Raj R."/>
            <person name="Weissenberger G."/>
            <person name="Xin Y."/>
            <person name="Zou X."/>
            <person name="Han Y."/>
            <person name="Worley K."/>
            <person name="Muzny D."/>
            <person name="Gibbs R."/>
        </authorList>
    </citation>
    <scope>NUCLEOTIDE SEQUENCE</scope>
    <source>
        <strain evidence="5">Sampled in the wild</strain>
    </source>
</reference>
<dbReference type="SMART" id="SM00248">
    <property type="entry name" value="ANK"/>
    <property type="match status" value="3"/>
</dbReference>
<gene>
    <name evidence="5" type="ORF">J437_LFUL009692</name>
</gene>
<sequence>MQAVICTGDGDEDQGGTLVGPTMLEVGTAVTSLRLFPNVSLMELGKKLLIYSKLGDFEQVRNLMAKGAPFTSDWLGTSPLHHAAQHGHLETAEALLRAGISRDARTKVDRTPLHVAATEGHVEIVKLLLKMGADVGARDMLHMTPLHWAVERQHLDVVEVLLQYGADPYAVSKFDKTPFSIALEIIQTPTTSKENELYLEHHIKIEPEDKEETRESSASTMKLLQAHGITMLPADESTLVASAMESGQTVVLTEQFRGQIRPMGSIVVDIDSGDTLAATQSLAEELTQVPSVTHQEEVETSAVVIQTPTTSKENELYLEHHIKIEPEDKEETRESSASTMKLLQAHGITMLPADESTLVASAMESGQTVVLTEAGKLALDLTKTQPSKPAKQTNMVNRKMFNGNQDEVETSINGNTSSDLAAITRKLEEAKRVAEEYREQLKKKEREAEQYKKQLLSITNSQIGNREADN</sequence>
<dbReference type="InterPro" id="IPR036770">
    <property type="entry name" value="Ankyrin_rpt-contain_sf"/>
</dbReference>
<evidence type="ECO:0000313" key="5">
    <source>
        <dbReference type="EMBL" id="KAG8229210.1"/>
    </source>
</evidence>
<dbReference type="EMBL" id="KZ308416">
    <property type="protein sequence ID" value="KAG8229210.1"/>
    <property type="molecule type" value="Genomic_DNA"/>
</dbReference>
<evidence type="ECO:0000256" key="3">
    <source>
        <dbReference type="PROSITE-ProRule" id="PRU00023"/>
    </source>
</evidence>
<proteinExistence type="predicted"/>
<keyword evidence="1" id="KW-0677">Repeat</keyword>
<dbReference type="InterPro" id="IPR050663">
    <property type="entry name" value="Ankyrin-SOCS_Box"/>
</dbReference>
<dbReference type="GO" id="GO:0005634">
    <property type="term" value="C:nucleus"/>
    <property type="evidence" value="ECO:0007669"/>
    <property type="project" value="TreeGrafter"/>
</dbReference>
<dbReference type="GO" id="GO:0045944">
    <property type="term" value="P:positive regulation of transcription by RNA polymerase II"/>
    <property type="evidence" value="ECO:0007669"/>
    <property type="project" value="TreeGrafter"/>
</dbReference>
<organism evidence="5 6">
    <name type="scientific">Ladona fulva</name>
    <name type="common">Scarce chaser dragonfly</name>
    <name type="synonym">Libellula fulva</name>
    <dbReference type="NCBI Taxonomy" id="123851"/>
    <lineage>
        <taxon>Eukaryota</taxon>
        <taxon>Metazoa</taxon>
        <taxon>Ecdysozoa</taxon>
        <taxon>Arthropoda</taxon>
        <taxon>Hexapoda</taxon>
        <taxon>Insecta</taxon>
        <taxon>Pterygota</taxon>
        <taxon>Palaeoptera</taxon>
        <taxon>Odonata</taxon>
        <taxon>Epiprocta</taxon>
        <taxon>Anisoptera</taxon>
        <taxon>Libelluloidea</taxon>
        <taxon>Libellulidae</taxon>
        <taxon>Ladona</taxon>
    </lineage>
</organism>
<name>A0A8K0K6E7_LADFU</name>
<keyword evidence="4" id="KW-0175">Coiled coil</keyword>
<protein>
    <recommendedName>
        <fullName evidence="7">GA-binding protein subunit beta-1</fullName>
    </recommendedName>
</protein>
<feature type="repeat" description="ANK" evidence="3">
    <location>
        <begin position="108"/>
        <end position="140"/>
    </location>
</feature>
<evidence type="ECO:0000256" key="4">
    <source>
        <dbReference type="SAM" id="Coils"/>
    </source>
</evidence>
<dbReference type="Pfam" id="PF00023">
    <property type="entry name" value="Ank"/>
    <property type="match status" value="1"/>
</dbReference>